<dbReference type="PANTHER" id="PTHR34822:SF1">
    <property type="entry name" value="GRPB FAMILY PROTEIN"/>
    <property type="match status" value="1"/>
</dbReference>
<organism evidence="1 2">
    <name type="scientific">Aspergillus keveii</name>
    <dbReference type="NCBI Taxonomy" id="714993"/>
    <lineage>
        <taxon>Eukaryota</taxon>
        <taxon>Fungi</taxon>
        <taxon>Dikarya</taxon>
        <taxon>Ascomycota</taxon>
        <taxon>Pezizomycotina</taxon>
        <taxon>Eurotiomycetes</taxon>
        <taxon>Eurotiomycetidae</taxon>
        <taxon>Eurotiales</taxon>
        <taxon>Aspergillaceae</taxon>
        <taxon>Aspergillus</taxon>
        <taxon>Aspergillus subgen. Nidulantes</taxon>
    </lineage>
</organism>
<dbReference type="PANTHER" id="PTHR34822">
    <property type="entry name" value="GRPB DOMAIN PROTEIN (AFU_ORTHOLOGUE AFUA_1G01530)"/>
    <property type="match status" value="1"/>
</dbReference>
<protein>
    <submittedName>
        <fullName evidence="1">Grpb/dephospho-CoA kinase</fullName>
    </submittedName>
</protein>
<dbReference type="Gene3D" id="3.30.460.10">
    <property type="entry name" value="Beta Polymerase, domain 2"/>
    <property type="match status" value="1"/>
</dbReference>
<dbReference type="InterPro" id="IPR007344">
    <property type="entry name" value="GrpB/CoaE"/>
</dbReference>
<keyword evidence="1" id="KW-0808">Transferase</keyword>
<reference evidence="1 2" key="1">
    <citation type="submission" date="2024-07" db="EMBL/GenBank/DDBJ databases">
        <title>Section-level genome sequencing and comparative genomics of Aspergillus sections Usti and Cavernicolus.</title>
        <authorList>
            <consortium name="Lawrence Berkeley National Laboratory"/>
            <person name="Nybo J.L."/>
            <person name="Vesth T.C."/>
            <person name="Theobald S."/>
            <person name="Frisvad J.C."/>
            <person name="Larsen T.O."/>
            <person name="Kjaerboelling I."/>
            <person name="Rothschild-Mancinelli K."/>
            <person name="Lyhne E.K."/>
            <person name="Kogle M.E."/>
            <person name="Barry K."/>
            <person name="Clum A."/>
            <person name="Na H."/>
            <person name="Ledsgaard L."/>
            <person name="Lin J."/>
            <person name="Lipzen A."/>
            <person name="Kuo A."/>
            <person name="Riley R."/>
            <person name="Mondo S."/>
            <person name="Labutti K."/>
            <person name="Haridas S."/>
            <person name="Pangalinan J."/>
            <person name="Salamov A.A."/>
            <person name="Simmons B.A."/>
            <person name="Magnuson J.K."/>
            <person name="Chen J."/>
            <person name="Drula E."/>
            <person name="Henrissat B."/>
            <person name="Wiebenga A."/>
            <person name="Lubbers R.J."/>
            <person name="Gomes A.C."/>
            <person name="Makela M.R."/>
            <person name="Stajich J."/>
            <person name="Grigoriev I.V."/>
            <person name="Mortensen U.H."/>
            <person name="De Vries R.P."/>
            <person name="Baker S.E."/>
            <person name="Andersen M.R."/>
        </authorList>
    </citation>
    <scope>NUCLEOTIDE SEQUENCE [LARGE SCALE GENOMIC DNA]</scope>
    <source>
        <strain evidence="1 2">CBS 209.92</strain>
    </source>
</reference>
<dbReference type="GO" id="GO:0016301">
    <property type="term" value="F:kinase activity"/>
    <property type="evidence" value="ECO:0007669"/>
    <property type="project" value="UniProtKB-KW"/>
</dbReference>
<comment type="caution">
    <text evidence="1">The sequence shown here is derived from an EMBL/GenBank/DDBJ whole genome shotgun (WGS) entry which is preliminary data.</text>
</comment>
<dbReference type="Pfam" id="PF04229">
    <property type="entry name" value="GrpB"/>
    <property type="match status" value="1"/>
</dbReference>
<dbReference type="Proteomes" id="UP001610563">
    <property type="component" value="Unassembled WGS sequence"/>
</dbReference>
<keyword evidence="2" id="KW-1185">Reference proteome</keyword>
<sequence>MITPSSIIHHIPYDPANTEIVSTRPKKRIEIVEPDPTWPAAFALIEARIKAALPQDDLYVQHVGSTSVPGLPAKAVIDIDVVVSDPTAEEDYVPALESAGFQFLFRERKWHEHRFFHCEEPYANIHVFGPDSPEVVRHRLFRDWLQDPKNEGDKELYAEVKRQAAKASREADETVMEYNDRKEPVIREILKRVYEAHGLLADSENGP</sequence>
<gene>
    <name evidence="1" type="ORF">BJX66DRAFT_47012</name>
</gene>
<evidence type="ECO:0000313" key="1">
    <source>
        <dbReference type="EMBL" id="KAL2798450.1"/>
    </source>
</evidence>
<dbReference type="SUPFAM" id="SSF81301">
    <property type="entry name" value="Nucleotidyltransferase"/>
    <property type="match status" value="1"/>
</dbReference>
<dbReference type="EMBL" id="JBFTWV010000013">
    <property type="protein sequence ID" value="KAL2798450.1"/>
    <property type="molecule type" value="Genomic_DNA"/>
</dbReference>
<proteinExistence type="predicted"/>
<name>A0ABR4GIV9_9EURO</name>
<keyword evidence="1" id="KW-0418">Kinase</keyword>
<accession>A0ABR4GIV9</accession>
<evidence type="ECO:0000313" key="2">
    <source>
        <dbReference type="Proteomes" id="UP001610563"/>
    </source>
</evidence>
<dbReference type="InterPro" id="IPR043519">
    <property type="entry name" value="NT_sf"/>
</dbReference>